<protein>
    <submittedName>
        <fullName evidence="2">Uncharacterized protein</fullName>
    </submittedName>
</protein>
<accession>A0A3E4NBR8</accession>
<dbReference type="RefSeq" id="WP_117684220.1">
    <property type="nucleotide sequence ID" value="NZ_JADNHC010000013.1"/>
</dbReference>
<name>A0A3E4NBR8_9BACE</name>
<feature type="coiled-coil region" evidence="1">
    <location>
        <begin position="112"/>
        <end position="139"/>
    </location>
</feature>
<gene>
    <name evidence="2" type="ORF">DXD03_14870</name>
</gene>
<dbReference type="EMBL" id="QSQU01000021">
    <property type="protein sequence ID" value="RGK60602.1"/>
    <property type="molecule type" value="Genomic_DNA"/>
</dbReference>
<sequence>MATELIKIDEVKNIFSSFPEIMGRNTLSVKKCNEAGQALLDTIEGEGMNETIDQAAADFLKKVNTTLKNMDERRKPITQIFDKVRSFFTSQEKEIDPKDSSTIPGKLVAKRNEYAKFKYEEEQKRKKEAEQRVLINNEKVSYQQAIENGLLSYFSSYLSSKVTELQNIFSGLTYVNFDREVIGITVFQTDYPKAHFDKFTAEYATYYINKEIKAEIRKNTLLGKYEQYAQQYKAKISSVKQDLIDRIPSKRKELAELEQLRLANAEEAAKAEELRKQREAEEAAKQLQELKRKEEADRQEVAMKTQQSSIGNLFAGAAASVAPPPTNAKVKEKIVVLHQQGYLEIFQMWWIGEGQTLPFDELEKIFKKMTVYCEKKANSKDQTHIESQFIRYEADVKAK</sequence>
<dbReference type="AlphaFoldDB" id="A0A3E4NBR8"/>
<organism evidence="2 3">
    <name type="scientific">Bacteroides xylanisolvens</name>
    <dbReference type="NCBI Taxonomy" id="371601"/>
    <lineage>
        <taxon>Bacteria</taxon>
        <taxon>Pseudomonadati</taxon>
        <taxon>Bacteroidota</taxon>
        <taxon>Bacteroidia</taxon>
        <taxon>Bacteroidales</taxon>
        <taxon>Bacteroidaceae</taxon>
        <taxon>Bacteroides</taxon>
    </lineage>
</organism>
<reference evidence="2 3" key="1">
    <citation type="submission" date="2018-08" db="EMBL/GenBank/DDBJ databases">
        <title>A genome reference for cultivated species of the human gut microbiota.</title>
        <authorList>
            <person name="Zou Y."/>
            <person name="Xue W."/>
            <person name="Luo G."/>
        </authorList>
    </citation>
    <scope>NUCLEOTIDE SEQUENCE [LARGE SCALE GENOMIC DNA]</scope>
    <source>
        <strain evidence="2 3">TF10-34</strain>
    </source>
</reference>
<evidence type="ECO:0000313" key="3">
    <source>
        <dbReference type="Proteomes" id="UP000261210"/>
    </source>
</evidence>
<evidence type="ECO:0000313" key="2">
    <source>
        <dbReference type="EMBL" id="RGK60602.1"/>
    </source>
</evidence>
<dbReference type="Proteomes" id="UP000261210">
    <property type="component" value="Unassembled WGS sequence"/>
</dbReference>
<proteinExistence type="predicted"/>
<comment type="caution">
    <text evidence="2">The sequence shown here is derived from an EMBL/GenBank/DDBJ whole genome shotgun (WGS) entry which is preliminary data.</text>
</comment>
<keyword evidence="1" id="KW-0175">Coiled coil</keyword>
<evidence type="ECO:0000256" key="1">
    <source>
        <dbReference type="SAM" id="Coils"/>
    </source>
</evidence>
<feature type="coiled-coil region" evidence="1">
    <location>
        <begin position="240"/>
        <end position="307"/>
    </location>
</feature>